<dbReference type="VEuPathDB" id="VectorBase:BGLAX_031778"/>
<dbReference type="VEuPathDB" id="VectorBase:BGLB008660"/>
<dbReference type="KEGG" id="bgt:106069782"/>
<evidence type="ECO:0000256" key="3">
    <source>
        <dbReference type="ARBA" id="ARBA00022723"/>
    </source>
</evidence>
<evidence type="ECO:0000256" key="6">
    <source>
        <dbReference type="ARBA" id="ARBA00023080"/>
    </source>
</evidence>
<dbReference type="CDD" id="cd00443">
    <property type="entry name" value="ADA_AMPD"/>
    <property type="match status" value="1"/>
</dbReference>
<dbReference type="STRING" id="6526.A0A2C9JVG5"/>
<dbReference type="PANTHER" id="PTHR11409">
    <property type="entry name" value="ADENOSINE DEAMINASE"/>
    <property type="match status" value="1"/>
</dbReference>
<dbReference type="PANTHER" id="PTHR11409:SF42">
    <property type="entry name" value="ADENOSINE DEAMINASE-LIKE PROTEIN"/>
    <property type="match status" value="1"/>
</dbReference>
<dbReference type="InterPro" id="IPR032466">
    <property type="entry name" value="Metal_Hydrolase"/>
</dbReference>
<name>A0A2C9JVG5_BIOGL</name>
<comment type="similarity">
    <text evidence="2">Belongs to the metallo-dependent hydrolases superfamily. Adenosine and AMP deaminases family.</text>
</comment>
<dbReference type="InterPro" id="IPR006330">
    <property type="entry name" value="Ado/ade_deaminase"/>
</dbReference>
<evidence type="ECO:0000256" key="7">
    <source>
        <dbReference type="ARBA" id="ARBA00048787"/>
    </source>
</evidence>
<dbReference type="AlphaFoldDB" id="A0A2C9JVG5"/>
<dbReference type="GO" id="GO:0046872">
    <property type="term" value="F:metal ion binding"/>
    <property type="evidence" value="ECO:0007669"/>
    <property type="project" value="UniProtKB-KW"/>
</dbReference>
<sequence>MKMSDLDLQKFCHRLPKVELHAHLNTTYSLRTLRLLLESNNGSENIEDMYFTTSHPIAESFKLFTKIQSLVTTPEDVYILTKSIIEEYAQENVKYLELRSTPKHIPSSGMTKEVYLRTMIEAIKDSESEGYPIIVRILVSIDRRQGLENARVAVDLAEKLMNEDNIVVGIDFSGDPEVGDAADYIPVFLDAAKRKLKLALHLAELNKEHSFQETVKVLEQCCNLPIRIGHGTFLHHAQQNDKWSALANLVYTKKIPIEACITSNLKTETVHCLEQHHFKYWKDRGHPVILCADGKGVYNTSLSQEYFLAMSAFQLTQQELKDYVVGTLDSIFGSDEIKEELRTEFTTLMSTLPSV</sequence>
<dbReference type="Gene3D" id="3.20.20.140">
    <property type="entry name" value="Metal-dependent hydrolases"/>
    <property type="match status" value="1"/>
</dbReference>
<evidence type="ECO:0000256" key="1">
    <source>
        <dbReference type="ARBA" id="ARBA00001947"/>
    </source>
</evidence>
<evidence type="ECO:0000256" key="5">
    <source>
        <dbReference type="ARBA" id="ARBA00022833"/>
    </source>
</evidence>
<keyword evidence="4" id="KW-0378">Hydrolase</keyword>
<dbReference type="GO" id="GO:0009117">
    <property type="term" value="P:nucleotide metabolic process"/>
    <property type="evidence" value="ECO:0007669"/>
    <property type="project" value="UniProtKB-KW"/>
</dbReference>
<dbReference type="GO" id="GO:0004000">
    <property type="term" value="F:adenosine deaminase activity"/>
    <property type="evidence" value="ECO:0007669"/>
    <property type="project" value="TreeGrafter"/>
</dbReference>
<gene>
    <name evidence="9" type="primary">106069782</name>
</gene>
<reference evidence="9" key="1">
    <citation type="submission" date="2020-05" db="UniProtKB">
        <authorList>
            <consortium name="EnsemblMetazoa"/>
        </authorList>
    </citation>
    <scope>IDENTIFICATION</scope>
    <source>
        <strain evidence="9">BB02</strain>
    </source>
</reference>
<dbReference type="SUPFAM" id="SSF51556">
    <property type="entry name" value="Metallo-dependent hydrolases"/>
    <property type="match status" value="1"/>
</dbReference>
<comment type="cofactor">
    <cofactor evidence="1">
        <name>Zn(2+)</name>
        <dbReference type="ChEBI" id="CHEBI:29105"/>
    </cofactor>
</comment>
<dbReference type="Pfam" id="PF00962">
    <property type="entry name" value="A_deaminase"/>
    <property type="match status" value="1"/>
</dbReference>
<proteinExistence type="inferred from homology"/>
<evidence type="ECO:0000313" key="10">
    <source>
        <dbReference type="Proteomes" id="UP000076420"/>
    </source>
</evidence>
<dbReference type="GO" id="GO:0046103">
    <property type="term" value="P:inosine biosynthetic process"/>
    <property type="evidence" value="ECO:0007669"/>
    <property type="project" value="TreeGrafter"/>
</dbReference>
<keyword evidence="5" id="KW-0862">Zinc</keyword>
<evidence type="ECO:0000256" key="4">
    <source>
        <dbReference type="ARBA" id="ARBA00022801"/>
    </source>
</evidence>
<accession>A0A2C9JVG5</accession>
<organism evidence="9 10">
    <name type="scientific">Biomphalaria glabrata</name>
    <name type="common">Bloodfluke planorb</name>
    <name type="synonym">Freshwater snail</name>
    <dbReference type="NCBI Taxonomy" id="6526"/>
    <lineage>
        <taxon>Eukaryota</taxon>
        <taxon>Metazoa</taxon>
        <taxon>Spiralia</taxon>
        <taxon>Lophotrochozoa</taxon>
        <taxon>Mollusca</taxon>
        <taxon>Gastropoda</taxon>
        <taxon>Heterobranchia</taxon>
        <taxon>Euthyneura</taxon>
        <taxon>Panpulmonata</taxon>
        <taxon>Hygrophila</taxon>
        <taxon>Lymnaeoidea</taxon>
        <taxon>Planorbidae</taxon>
        <taxon>Biomphalaria</taxon>
    </lineage>
</organism>
<evidence type="ECO:0000313" key="9">
    <source>
        <dbReference type="EnsemblMetazoa" id="BGLB008660-PB"/>
    </source>
</evidence>
<feature type="domain" description="Adenosine deaminase" evidence="8">
    <location>
        <begin position="16"/>
        <end position="344"/>
    </location>
</feature>
<dbReference type="OrthoDB" id="272271at2759"/>
<protein>
    <recommendedName>
        <fullName evidence="8">Adenosine deaminase domain-containing protein</fullName>
    </recommendedName>
</protein>
<dbReference type="EnsemblMetazoa" id="BGLB008660-RB">
    <property type="protein sequence ID" value="BGLB008660-PB"/>
    <property type="gene ID" value="BGLB008660"/>
</dbReference>
<dbReference type="GO" id="GO:0006154">
    <property type="term" value="P:adenosine catabolic process"/>
    <property type="evidence" value="ECO:0007669"/>
    <property type="project" value="TreeGrafter"/>
</dbReference>
<evidence type="ECO:0000259" key="8">
    <source>
        <dbReference type="Pfam" id="PF00962"/>
    </source>
</evidence>
<evidence type="ECO:0000256" key="2">
    <source>
        <dbReference type="ARBA" id="ARBA00006676"/>
    </source>
</evidence>
<comment type="catalytic activity">
    <reaction evidence="7">
        <text>N(6)-methyl-AMP + H2O + H(+) = IMP + methylamine</text>
        <dbReference type="Rhea" id="RHEA:16001"/>
        <dbReference type="ChEBI" id="CHEBI:15377"/>
        <dbReference type="ChEBI" id="CHEBI:15378"/>
        <dbReference type="ChEBI" id="CHEBI:58053"/>
        <dbReference type="ChEBI" id="CHEBI:59338"/>
        <dbReference type="ChEBI" id="CHEBI:144842"/>
    </reaction>
    <physiologicalReaction direction="left-to-right" evidence="7">
        <dbReference type="Rhea" id="RHEA:16002"/>
    </physiologicalReaction>
</comment>
<keyword evidence="6" id="KW-0546">Nucleotide metabolism</keyword>
<keyword evidence="3" id="KW-0479">Metal-binding</keyword>
<dbReference type="Proteomes" id="UP000076420">
    <property type="component" value="Unassembled WGS sequence"/>
</dbReference>
<dbReference type="InterPro" id="IPR001365">
    <property type="entry name" value="A_deaminase_dom"/>
</dbReference>